<evidence type="ECO:0000313" key="1">
    <source>
        <dbReference type="EMBL" id="EPQ14450.1"/>
    </source>
</evidence>
<organism evidence="1 2">
    <name type="scientific">Myotis brandtii</name>
    <name type="common">Brandt's bat</name>
    <dbReference type="NCBI Taxonomy" id="109478"/>
    <lineage>
        <taxon>Eukaryota</taxon>
        <taxon>Metazoa</taxon>
        <taxon>Chordata</taxon>
        <taxon>Craniata</taxon>
        <taxon>Vertebrata</taxon>
        <taxon>Euteleostomi</taxon>
        <taxon>Mammalia</taxon>
        <taxon>Eutheria</taxon>
        <taxon>Laurasiatheria</taxon>
        <taxon>Chiroptera</taxon>
        <taxon>Yangochiroptera</taxon>
        <taxon>Vespertilionidae</taxon>
        <taxon>Myotis</taxon>
    </lineage>
</organism>
<accession>S7NDE5</accession>
<sequence>MNMFGETIPFIFELQYEASFHFPNPMGFSRSRFLLENLSAPGPVDLSAVGSVEATLHPNPLPDRPCAQGAGLVVASEAVVNKPASINIKK</sequence>
<dbReference type="Proteomes" id="UP000052978">
    <property type="component" value="Unassembled WGS sequence"/>
</dbReference>
<reference evidence="1 2" key="1">
    <citation type="journal article" date="2013" name="Nat. Commun.">
        <title>Genome analysis reveals insights into physiology and longevity of the Brandt's bat Myotis brandtii.</title>
        <authorList>
            <person name="Seim I."/>
            <person name="Fang X."/>
            <person name="Xiong Z."/>
            <person name="Lobanov A.V."/>
            <person name="Huang Z."/>
            <person name="Ma S."/>
            <person name="Feng Y."/>
            <person name="Turanov A.A."/>
            <person name="Zhu Y."/>
            <person name="Lenz T.L."/>
            <person name="Gerashchenko M.V."/>
            <person name="Fan D."/>
            <person name="Hee Yim S."/>
            <person name="Yao X."/>
            <person name="Jordan D."/>
            <person name="Xiong Y."/>
            <person name="Ma Y."/>
            <person name="Lyapunov A.N."/>
            <person name="Chen G."/>
            <person name="Kulakova O.I."/>
            <person name="Sun Y."/>
            <person name="Lee S.G."/>
            <person name="Bronson R.T."/>
            <person name="Moskalev A.A."/>
            <person name="Sunyaev S.R."/>
            <person name="Zhang G."/>
            <person name="Krogh A."/>
            <person name="Wang J."/>
            <person name="Gladyshev V.N."/>
        </authorList>
    </citation>
    <scope>NUCLEOTIDE SEQUENCE [LARGE SCALE GENOMIC DNA]</scope>
</reference>
<evidence type="ECO:0000313" key="2">
    <source>
        <dbReference type="Proteomes" id="UP000052978"/>
    </source>
</evidence>
<dbReference type="EMBL" id="KE163946">
    <property type="protein sequence ID" value="EPQ14450.1"/>
    <property type="molecule type" value="Genomic_DNA"/>
</dbReference>
<proteinExistence type="predicted"/>
<gene>
    <name evidence="1" type="ORF">D623_10023905</name>
</gene>
<keyword evidence="2" id="KW-1185">Reference proteome</keyword>
<name>S7NDE5_MYOBR</name>
<protein>
    <submittedName>
        <fullName evidence="1">Uncharacterized protein</fullName>
    </submittedName>
</protein>
<dbReference type="AlphaFoldDB" id="S7NDE5"/>